<dbReference type="Gene3D" id="3.40.50.12700">
    <property type="match status" value="1"/>
</dbReference>
<evidence type="ECO:0000313" key="3">
    <source>
        <dbReference type="Proteomes" id="UP000694546"/>
    </source>
</evidence>
<evidence type="ECO:0000313" key="2">
    <source>
        <dbReference type="Ensembl" id="ENSGMOP00000036518.1"/>
    </source>
</evidence>
<feature type="region of interest" description="Disordered" evidence="1">
    <location>
        <begin position="285"/>
        <end position="315"/>
    </location>
</feature>
<dbReference type="CDD" id="cd00229">
    <property type="entry name" value="SGNH_hydrolase"/>
    <property type="match status" value="1"/>
</dbReference>
<organism evidence="2 3">
    <name type="scientific">Gadus morhua</name>
    <name type="common">Atlantic cod</name>
    <dbReference type="NCBI Taxonomy" id="8049"/>
    <lineage>
        <taxon>Eukaryota</taxon>
        <taxon>Metazoa</taxon>
        <taxon>Chordata</taxon>
        <taxon>Craniata</taxon>
        <taxon>Vertebrata</taxon>
        <taxon>Euteleostomi</taxon>
        <taxon>Actinopterygii</taxon>
        <taxon>Neopterygii</taxon>
        <taxon>Teleostei</taxon>
        <taxon>Neoteleostei</taxon>
        <taxon>Acanthomorphata</taxon>
        <taxon>Zeiogadaria</taxon>
        <taxon>Gadariae</taxon>
        <taxon>Gadiformes</taxon>
        <taxon>Gadoidei</taxon>
        <taxon>Gadidae</taxon>
        <taxon>Gadus</taxon>
    </lineage>
</organism>
<reference evidence="2" key="2">
    <citation type="submission" date="2025-09" db="UniProtKB">
        <authorList>
            <consortium name="Ensembl"/>
        </authorList>
    </citation>
    <scope>IDENTIFICATION</scope>
</reference>
<dbReference type="GeneTree" id="ENSGT01100000263757"/>
<dbReference type="Ensembl" id="ENSGMOT00000059501.1">
    <property type="protein sequence ID" value="ENSGMOP00000036518.1"/>
    <property type="gene ID" value="ENSGMOG00000028906.1"/>
</dbReference>
<name>A0A8C5AWE4_GADMO</name>
<proteinExistence type="predicted"/>
<reference evidence="2" key="1">
    <citation type="submission" date="2025-08" db="UniProtKB">
        <authorList>
            <consortium name="Ensembl"/>
        </authorList>
    </citation>
    <scope>IDENTIFICATION</scope>
</reference>
<dbReference type="Gene3D" id="3.40.50.12690">
    <property type="match status" value="1"/>
</dbReference>
<keyword evidence="3" id="KW-1185">Reference proteome</keyword>
<sequence length="651" mass="73083">MEYYPLYTSEYYPLYYSEYYPLYYSESTAHCAPPQSTTHCTPQSTTHCTTQSTTHCTTQRVLPTVHLLRVLPDCTTQSTTHCTPQSTAYCTPQSTTPAGHWKELLNSSFRSTLSYFIYLTVYSLFPSSSIARFNNTFWHFLLPDQTAEKALDFPIANMPLYSDISKLKQTLALIETRLAAVEKCKGLSQDTVPMGEFAELTQIQQDDQSYTVSFPKLDMRETVPAASHWNRVGAKPKQHTKVNQQVHSTPNAKLPKAKVISRISPLLKSTLPLKNWFLPLQESTNAPATDAPLSPEMRPDGQCGQKRNNQSPRRRAAHVSATVQQGPISEKADEPDTLIIGDSTIKDITGKKIKTCIFPYGMVSNINHKLAKIILENPKISQIVVHAGFNDIQREQSELLKRDYTDLLDTLDKIHIKSSISGPIPTVDRGINRFSRLLALNTWLSRVCNERGRDFIDNFNLFWGRKYLFRADGLHPNRLGSKLLSDNLLFSLYAQATILPWSDAQATIRAQVEKKRDYSLPHTTTLPLSDTQIADSPQTLKRDNSPPDAINTVPSPIADAGLARNGHPPPLHSPIDDDLQPHLSHSHNNNSSSDVSLCDFPAEFKKLEHAGIKLASVSMIASPRHGRRLLTLLTPRRTAPRPRPDSSPEYY</sequence>
<feature type="compositionally biased region" description="Low complexity" evidence="1">
    <location>
        <begin position="582"/>
        <end position="593"/>
    </location>
</feature>
<protein>
    <recommendedName>
        <fullName evidence="4">SGNH hydrolase-type esterase domain-containing protein</fullName>
    </recommendedName>
</protein>
<dbReference type="Proteomes" id="UP000694546">
    <property type="component" value="Chromosome 4"/>
</dbReference>
<dbReference type="SUPFAM" id="SSF52266">
    <property type="entry name" value="SGNH hydrolase"/>
    <property type="match status" value="1"/>
</dbReference>
<feature type="region of interest" description="Disordered" evidence="1">
    <location>
        <begin position="521"/>
        <end position="594"/>
    </location>
</feature>
<evidence type="ECO:0000256" key="1">
    <source>
        <dbReference type="SAM" id="MobiDB-lite"/>
    </source>
</evidence>
<feature type="compositionally biased region" description="Polar residues" evidence="1">
    <location>
        <begin position="521"/>
        <end position="539"/>
    </location>
</feature>
<evidence type="ECO:0008006" key="4">
    <source>
        <dbReference type="Google" id="ProtNLM"/>
    </source>
</evidence>
<accession>A0A8C5AWE4</accession>
<dbReference type="AlphaFoldDB" id="A0A8C5AWE4"/>